<dbReference type="Pfam" id="PF12870">
    <property type="entry name" value="DUF4878"/>
    <property type="match status" value="1"/>
</dbReference>
<dbReference type="InterPro" id="IPR024267">
    <property type="entry name" value="DUF4878"/>
</dbReference>
<sequence>MRRVLIASFATFLLFGIKSCGEPYGAAKDTVEEFLEEVKDKKGQEALRYLHPTFRDSLAKEVKLPIELTELKPSQVLACFLSSMGANIDEIKVMEGKPLGKENAMVKVKVVDGSGIEKLFNFVLIKEGDKWLIVDITPYKPEIKKEQKEK</sequence>
<reference evidence="2 3" key="1">
    <citation type="submission" date="2018-10" db="EMBL/GenBank/DDBJ databases">
        <title>Genomic Encyclopedia of Archaeal and Bacterial Type Strains, Phase II (KMG-II): from individual species to whole genera.</title>
        <authorList>
            <person name="Goeker M."/>
        </authorList>
    </citation>
    <scope>NUCLEOTIDE SEQUENCE [LARGE SCALE GENOMIC DNA]</scope>
    <source>
        <strain evidence="2 3">DSM 16510</strain>
    </source>
</reference>
<feature type="domain" description="DUF4878" evidence="1">
    <location>
        <begin position="18"/>
        <end position="133"/>
    </location>
</feature>
<evidence type="ECO:0000259" key="1">
    <source>
        <dbReference type="Pfam" id="PF12870"/>
    </source>
</evidence>
<dbReference type="EMBL" id="RCCJ01000001">
    <property type="protein sequence ID" value="RLJ70610.1"/>
    <property type="molecule type" value="Genomic_DNA"/>
</dbReference>
<dbReference type="OrthoDB" id="14940at2"/>
<evidence type="ECO:0000313" key="3">
    <source>
        <dbReference type="Proteomes" id="UP000267841"/>
    </source>
</evidence>
<proteinExistence type="predicted"/>
<protein>
    <submittedName>
        <fullName evidence="2">Uncharacterized protein DUF4878</fullName>
    </submittedName>
</protein>
<dbReference type="Gene3D" id="3.10.450.50">
    <property type="match status" value="1"/>
</dbReference>
<accession>A0A497XR10</accession>
<evidence type="ECO:0000313" key="2">
    <source>
        <dbReference type="EMBL" id="RLJ70610.1"/>
    </source>
</evidence>
<name>A0A497XR10_9AQUI</name>
<gene>
    <name evidence="2" type="ORF">BCF55_0887</name>
</gene>
<keyword evidence="3" id="KW-1185">Reference proteome</keyword>
<organism evidence="2 3">
    <name type="scientific">Hydrogenivirga caldilitoris</name>
    <dbReference type="NCBI Taxonomy" id="246264"/>
    <lineage>
        <taxon>Bacteria</taxon>
        <taxon>Pseudomonadati</taxon>
        <taxon>Aquificota</taxon>
        <taxon>Aquificia</taxon>
        <taxon>Aquificales</taxon>
        <taxon>Aquificaceae</taxon>
        <taxon>Hydrogenivirga</taxon>
    </lineage>
</organism>
<comment type="caution">
    <text evidence="2">The sequence shown here is derived from an EMBL/GenBank/DDBJ whole genome shotgun (WGS) entry which is preliminary data.</text>
</comment>
<dbReference type="Proteomes" id="UP000267841">
    <property type="component" value="Unassembled WGS sequence"/>
</dbReference>
<dbReference type="RefSeq" id="WP_121010541.1">
    <property type="nucleotide sequence ID" value="NZ_RCCJ01000001.1"/>
</dbReference>
<dbReference type="AlphaFoldDB" id="A0A497XR10"/>